<name>M0DTQ9_9EURY</name>
<evidence type="ECO:0000313" key="2">
    <source>
        <dbReference type="EMBL" id="ELZ38890.1"/>
    </source>
</evidence>
<sequence length="152" mass="17167">MESPHSVLLLDRRLPLLAGVVDAVRDVGNVADAGLEDAEVNSDIASLVDLVVGQHNRDIVVRDHVRVLAHVVACPLGRRDRDLERTRVVGRVHVPFEVARADGYIRVARQVLINLIRTECDHPARPALSRRDSSAERHREHRDDHDRRGRDR</sequence>
<comment type="caution">
    <text evidence="2">The sequence shown here is derived from an EMBL/GenBank/DDBJ whole genome shotgun (WGS) entry which is preliminary data.</text>
</comment>
<dbReference type="Proteomes" id="UP000011523">
    <property type="component" value="Unassembled WGS sequence"/>
</dbReference>
<accession>M0DTQ9</accession>
<protein>
    <submittedName>
        <fullName evidence="2">Uncharacterized protein</fullName>
    </submittedName>
</protein>
<dbReference type="AlphaFoldDB" id="M0DTQ9"/>
<evidence type="ECO:0000313" key="3">
    <source>
        <dbReference type="Proteomes" id="UP000011523"/>
    </source>
</evidence>
<proteinExistence type="predicted"/>
<reference evidence="2 3" key="1">
    <citation type="journal article" date="2014" name="PLoS Genet.">
        <title>Phylogenetically driven sequencing of extremely halophilic archaea reveals strategies for static and dynamic osmo-response.</title>
        <authorList>
            <person name="Becker E.A."/>
            <person name="Seitzer P.M."/>
            <person name="Tritt A."/>
            <person name="Larsen D."/>
            <person name="Krusor M."/>
            <person name="Yao A.I."/>
            <person name="Wu D."/>
            <person name="Madern D."/>
            <person name="Eisen J.A."/>
            <person name="Darling A.E."/>
            <person name="Facciotti M.T."/>
        </authorList>
    </citation>
    <scope>NUCLEOTIDE SEQUENCE [LARGE SCALE GENOMIC DNA]</scope>
    <source>
        <strain evidence="2 3">DSM 14210</strain>
    </source>
</reference>
<organism evidence="2 3">
    <name type="scientific">Halorubrum tebenquichense DSM 14210</name>
    <dbReference type="NCBI Taxonomy" id="1227485"/>
    <lineage>
        <taxon>Archaea</taxon>
        <taxon>Methanobacteriati</taxon>
        <taxon>Methanobacteriota</taxon>
        <taxon>Stenosarchaea group</taxon>
        <taxon>Halobacteria</taxon>
        <taxon>Halobacteriales</taxon>
        <taxon>Haloferacaceae</taxon>
        <taxon>Halorubrum</taxon>
    </lineage>
</organism>
<feature type="region of interest" description="Disordered" evidence="1">
    <location>
        <begin position="125"/>
        <end position="152"/>
    </location>
</feature>
<evidence type="ECO:0000256" key="1">
    <source>
        <dbReference type="SAM" id="MobiDB-lite"/>
    </source>
</evidence>
<dbReference type="EMBL" id="AOJD01000032">
    <property type="protein sequence ID" value="ELZ38890.1"/>
    <property type="molecule type" value="Genomic_DNA"/>
</dbReference>
<keyword evidence="3" id="KW-1185">Reference proteome</keyword>
<gene>
    <name evidence="2" type="ORF">C472_05738</name>
</gene>